<evidence type="ECO:0000313" key="4">
    <source>
        <dbReference type="EMBL" id="MFD1588883.1"/>
    </source>
</evidence>
<proteinExistence type="predicted"/>
<feature type="domain" description="RCK N-terminal" evidence="2">
    <location>
        <begin position="338"/>
        <end position="446"/>
    </location>
</feature>
<keyword evidence="4" id="KW-0813">Transport</keyword>
<dbReference type="InterPro" id="IPR050721">
    <property type="entry name" value="Trk_Ktr_HKT_K-transport"/>
</dbReference>
<dbReference type="SUPFAM" id="SSF81324">
    <property type="entry name" value="Voltage-gated potassium channels"/>
    <property type="match status" value="1"/>
</dbReference>
<dbReference type="EMBL" id="JBHUDJ010000014">
    <property type="protein sequence ID" value="MFD1588883.1"/>
    <property type="molecule type" value="Genomic_DNA"/>
</dbReference>
<feature type="transmembrane region" description="Helical" evidence="1">
    <location>
        <begin position="9"/>
        <end position="29"/>
    </location>
</feature>
<dbReference type="Pfam" id="PF02080">
    <property type="entry name" value="TrkA_C"/>
    <property type="match status" value="1"/>
</dbReference>
<feature type="domain" description="RCK C-terminal" evidence="3">
    <location>
        <begin position="245"/>
        <end position="331"/>
    </location>
</feature>
<dbReference type="InterPro" id="IPR003148">
    <property type="entry name" value="RCK_N"/>
</dbReference>
<evidence type="ECO:0000256" key="1">
    <source>
        <dbReference type="SAM" id="Phobius"/>
    </source>
</evidence>
<dbReference type="InterPro" id="IPR036291">
    <property type="entry name" value="NAD(P)-bd_dom_sf"/>
</dbReference>
<feature type="transmembrane region" description="Helical" evidence="1">
    <location>
        <begin position="69"/>
        <end position="94"/>
    </location>
</feature>
<dbReference type="RefSeq" id="WP_247378536.1">
    <property type="nucleotide sequence ID" value="NZ_JALLGV010000005.1"/>
</dbReference>
<feature type="domain" description="RCK N-terminal" evidence="2">
    <location>
        <begin position="110"/>
        <end position="226"/>
    </location>
</feature>
<keyword evidence="5" id="KW-1185">Reference proteome</keyword>
<dbReference type="PANTHER" id="PTHR43833">
    <property type="entry name" value="POTASSIUM CHANNEL PROTEIN 2-RELATED-RELATED"/>
    <property type="match status" value="1"/>
</dbReference>
<keyword evidence="1" id="KW-0812">Transmembrane</keyword>
<accession>A0ABD6CFA6</accession>
<evidence type="ECO:0000259" key="3">
    <source>
        <dbReference type="PROSITE" id="PS51202"/>
    </source>
</evidence>
<comment type="caution">
    <text evidence="4">The sequence shown here is derived from an EMBL/GenBank/DDBJ whole genome shotgun (WGS) entry which is preliminary data.</text>
</comment>
<dbReference type="SUPFAM" id="SSF116726">
    <property type="entry name" value="TrkA C-terminal domain-like"/>
    <property type="match status" value="2"/>
</dbReference>
<reference evidence="4 5" key="1">
    <citation type="journal article" date="2019" name="Int. J. Syst. Evol. Microbiol.">
        <title>The Global Catalogue of Microorganisms (GCM) 10K type strain sequencing project: providing services to taxonomists for standard genome sequencing and annotation.</title>
        <authorList>
            <consortium name="The Broad Institute Genomics Platform"/>
            <consortium name="The Broad Institute Genome Sequencing Center for Infectious Disease"/>
            <person name="Wu L."/>
            <person name="Ma J."/>
        </authorList>
    </citation>
    <scope>NUCLEOTIDE SEQUENCE [LARGE SCALE GENOMIC DNA]</scope>
    <source>
        <strain evidence="4 5">CGMCC 1.12125</strain>
    </source>
</reference>
<dbReference type="SUPFAM" id="SSF51735">
    <property type="entry name" value="NAD(P)-binding Rossmann-fold domains"/>
    <property type="match status" value="2"/>
</dbReference>
<organism evidence="4 5">
    <name type="scientific">Halorientalis brevis</name>
    <dbReference type="NCBI Taxonomy" id="1126241"/>
    <lineage>
        <taxon>Archaea</taxon>
        <taxon>Methanobacteriati</taxon>
        <taxon>Methanobacteriota</taxon>
        <taxon>Stenosarchaea group</taxon>
        <taxon>Halobacteria</taxon>
        <taxon>Halobacteriales</taxon>
        <taxon>Haloarculaceae</taxon>
        <taxon>Halorientalis</taxon>
    </lineage>
</organism>
<protein>
    <submittedName>
        <fullName evidence="4">Potassium channel family protein</fullName>
    </submittedName>
</protein>
<feature type="domain" description="RCK C-terminal" evidence="3">
    <location>
        <begin position="461"/>
        <end position="545"/>
    </location>
</feature>
<dbReference type="Gene3D" id="3.30.70.1450">
    <property type="entry name" value="Regulator of K+ conductance, C-terminal domain"/>
    <property type="match status" value="2"/>
</dbReference>
<keyword evidence="1" id="KW-1133">Transmembrane helix</keyword>
<evidence type="ECO:0000259" key="2">
    <source>
        <dbReference type="PROSITE" id="PS51201"/>
    </source>
</evidence>
<gene>
    <name evidence="4" type="ORF">ACFR9U_18045</name>
</gene>
<keyword evidence="1" id="KW-0472">Membrane</keyword>
<dbReference type="PROSITE" id="PS51201">
    <property type="entry name" value="RCK_N"/>
    <property type="match status" value="2"/>
</dbReference>
<dbReference type="GO" id="GO:0034220">
    <property type="term" value="P:monoatomic ion transmembrane transport"/>
    <property type="evidence" value="ECO:0007669"/>
    <property type="project" value="UniProtKB-KW"/>
</dbReference>
<name>A0ABD6CFA6_9EURY</name>
<dbReference type="PROSITE" id="PS51202">
    <property type="entry name" value="RCK_C"/>
    <property type="match status" value="2"/>
</dbReference>
<dbReference type="Pfam" id="PF02254">
    <property type="entry name" value="TrkA_N"/>
    <property type="match status" value="2"/>
</dbReference>
<dbReference type="InterPro" id="IPR006037">
    <property type="entry name" value="RCK_C"/>
</dbReference>
<keyword evidence="4" id="KW-0406">Ion transport</keyword>
<dbReference type="Gene3D" id="1.10.287.70">
    <property type="match status" value="1"/>
</dbReference>
<sequence length="548" mass="59410">MRRRTQRTAFYLGLVAVTTVVFTALYNVGMATWEDQTQPVYRSLEVVMQTFTTTGYGEDAPWQSLQMNVLVIVMQLAGIGLILTAVDVFAVPWLRRALTPRLPRAAPDVTDHVIICTSTARTEAFIAELDSRSQEYVLVEPDEETAHDLRDQDRNVVYGDPESTTVLDSAGIGRAKAVVADAADDTTASIVLSAREANPDVRVVTLVEDGSLAQYHSVAGADDVLSPRQLLGESLARQIPTAVTTAVEEGIEIGDDFELAELSVQRGSDLCDEEFADARIHERYGVNVIGAWFGGTFESPVDRTAELDAETTLLVAGKPERIEELREATASTVRQFSPQQVVIAGYGESGTAAYDALSETNSQLTVLDRESKSNVDVIGDAREPDVLREAGIEHASALLVALGDDTESIFATLIARDLNPDIEIVVRANEQADVEKLYRAGADYVQSLATISGRMMASTIFEDEEVLAYDKQIEVVRFAAGALAGRTLQEADVRGQTGCTVVAVEREDDVITEFDPAAFTFVEGDGVIVAGTDEHVSRFEAEFTSGAR</sequence>
<dbReference type="PANTHER" id="PTHR43833:SF9">
    <property type="entry name" value="POTASSIUM CHANNEL PROTEIN YUGO-RELATED"/>
    <property type="match status" value="1"/>
</dbReference>
<dbReference type="InterPro" id="IPR036721">
    <property type="entry name" value="RCK_C_sf"/>
</dbReference>
<evidence type="ECO:0000313" key="5">
    <source>
        <dbReference type="Proteomes" id="UP001597119"/>
    </source>
</evidence>
<dbReference type="AlphaFoldDB" id="A0ABD6CFA6"/>
<keyword evidence="4" id="KW-0407">Ion channel</keyword>
<dbReference type="Gene3D" id="3.40.50.720">
    <property type="entry name" value="NAD(P)-binding Rossmann-like Domain"/>
    <property type="match status" value="2"/>
</dbReference>
<dbReference type="Proteomes" id="UP001597119">
    <property type="component" value="Unassembled WGS sequence"/>
</dbReference>